<reference evidence="1" key="1">
    <citation type="journal article" date="2020" name="Stud. Mycol.">
        <title>101 Dothideomycetes genomes: a test case for predicting lifestyles and emergence of pathogens.</title>
        <authorList>
            <person name="Haridas S."/>
            <person name="Albert R."/>
            <person name="Binder M."/>
            <person name="Bloem J."/>
            <person name="Labutti K."/>
            <person name="Salamov A."/>
            <person name="Andreopoulos B."/>
            <person name="Baker S."/>
            <person name="Barry K."/>
            <person name="Bills G."/>
            <person name="Bluhm B."/>
            <person name="Cannon C."/>
            <person name="Castanera R."/>
            <person name="Culley D."/>
            <person name="Daum C."/>
            <person name="Ezra D."/>
            <person name="Gonzalez J."/>
            <person name="Henrissat B."/>
            <person name="Kuo A."/>
            <person name="Liang C."/>
            <person name="Lipzen A."/>
            <person name="Lutzoni F."/>
            <person name="Magnuson J."/>
            <person name="Mondo S."/>
            <person name="Nolan M."/>
            <person name="Ohm R."/>
            <person name="Pangilinan J."/>
            <person name="Park H.-J."/>
            <person name="Ramirez L."/>
            <person name="Alfaro M."/>
            <person name="Sun H."/>
            <person name="Tritt A."/>
            <person name="Yoshinaga Y."/>
            <person name="Zwiers L.-H."/>
            <person name="Turgeon B."/>
            <person name="Goodwin S."/>
            <person name="Spatafora J."/>
            <person name="Crous P."/>
            <person name="Grigoriev I."/>
        </authorList>
    </citation>
    <scope>NUCLEOTIDE SEQUENCE</scope>
    <source>
        <strain evidence="1">CBS 627.86</strain>
    </source>
</reference>
<evidence type="ECO:0000313" key="1">
    <source>
        <dbReference type="EMBL" id="KAF2111605.1"/>
    </source>
</evidence>
<accession>A0A6A5YWU0</accession>
<evidence type="ECO:0000313" key="2">
    <source>
        <dbReference type="Proteomes" id="UP000799770"/>
    </source>
</evidence>
<dbReference type="Proteomes" id="UP000799770">
    <property type="component" value="Unassembled WGS sequence"/>
</dbReference>
<protein>
    <submittedName>
        <fullName evidence="1">Uncharacterized protein</fullName>
    </submittedName>
</protein>
<dbReference type="OrthoDB" id="5148997at2759"/>
<sequence length="99" mass="10982">MPARRPREGEGGGDFVASEQIWSAPSLLLWAWPCDAVLSTDEMAARADRAAMDIQVANNAELRANAQRILASTRAARPRNTSLAYEPKQDEFRVSWPAR</sequence>
<proteinExistence type="predicted"/>
<gene>
    <name evidence="1" type="ORF">BDV96DRAFT_186112</name>
</gene>
<dbReference type="AlphaFoldDB" id="A0A6A5YWU0"/>
<dbReference type="EMBL" id="ML977334">
    <property type="protein sequence ID" value="KAF2111605.1"/>
    <property type="molecule type" value="Genomic_DNA"/>
</dbReference>
<keyword evidence="2" id="KW-1185">Reference proteome</keyword>
<name>A0A6A5YWU0_9PLEO</name>
<organism evidence="1 2">
    <name type="scientific">Lophiotrema nucula</name>
    <dbReference type="NCBI Taxonomy" id="690887"/>
    <lineage>
        <taxon>Eukaryota</taxon>
        <taxon>Fungi</taxon>
        <taxon>Dikarya</taxon>
        <taxon>Ascomycota</taxon>
        <taxon>Pezizomycotina</taxon>
        <taxon>Dothideomycetes</taxon>
        <taxon>Pleosporomycetidae</taxon>
        <taxon>Pleosporales</taxon>
        <taxon>Lophiotremataceae</taxon>
        <taxon>Lophiotrema</taxon>
    </lineage>
</organism>